<evidence type="ECO:0000313" key="2">
    <source>
        <dbReference type="EMBL" id="KAJ8298020.1"/>
    </source>
</evidence>
<protein>
    <submittedName>
        <fullName evidence="2">Uncharacterized protein</fullName>
    </submittedName>
</protein>
<accession>A0ABQ9E3B7</accession>
<keyword evidence="3" id="KW-1185">Reference proteome</keyword>
<dbReference type="Proteomes" id="UP001217089">
    <property type="component" value="Unassembled WGS sequence"/>
</dbReference>
<gene>
    <name evidence="2" type="ORF">KUTeg_024551</name>
</gene>
<dbReference type="EMBL" id="JARBDR010000923">
    <property type="protein sequence ID" value="KAJ8298020.1"/>
    <property type="molecule type" value="Genomic_DNA"/>
</dbReference>
<comment type="caution">
    <text evidence="2">The sequence shown here is derived from an EMBL/GenBank/DDBJ whole genome shotgun (WGS) entry which is preliminary data.</text>
</comment>
<name>A0ABQ9E3B7_TEGGR</name>
<evidence type="ECO:0000313" key="3">
    <source>
        <dbReference type="Proteomes" id="UP001217089"/>
    </source>
</evidence>
<evidence type="ECO:0000256" key="1">
    <source>
        <dbReference type="SAM" id="MobiDB-lite"/>
    </source>
</evidence>
<feature type="region of interest" description="Disordered" evidence="1">
    <location>
        <begin position="85"/>
        <end position="106"/>
    </location>
</feature>
<organism evidence="2 3">
    <name type="scientific">Tegillarca granosa</name>
    <name type="common">Malaysian cockle</name>
    <name type="synonym">Anadara granosa</name>
    <dbReference type="NCBI Taxonomy" id="220873"/>
    <lineage>
        <taxon>Eukaryota</taxon>
        <taxon>Metazoa</taxon>
        <taxon>Spiralia</taxon>
        <taxon>Lophotrochozoa</taxon>
        <taxon>Mollusca</taxon>
        <taxon>Bivalvia</taxon>
        <taxon>Autobranchia</taxon>
        <taxon>Pteriomorphia</taxon>
        <taxon>Arcoida</taxon>
        <taxon>Arcoidea</taxon>
        <taxon>Arcidae</taxon>
        <taxon>Tegillarca</taxon>
    </lineage>
</organism>
<reference evidence="2 3" key="1">
    <citation type="submission" date="2022-12" db="EMBL/GenBank/DDBJ databases">
        <title>Chromosome-level genome of Tegillarca granosa.</title>
        <authorList>
            <person name="Kim J."/>
        </authorList>
    </citation>
    <scope>NUCLEOTIDE SEQUENCE [LARGE SCALE GENOMIC DNA]</scope>
    <source>
        <strain evidence="2">Teg-2019</strain>
        <tissue evidence="2">Adductor muscle</tissue>
    </source>
</reference>
<sequence>MSLFIGVLGVLDEVFKILCLRNKNLFFFSNLFSSSNKPNKKPLPVATVKYNAPTTQVQPVGDPNKRTRSKYNLGDKAKAYEFLQDDLKTNPADTSSSSDKSEADSK</sequence>
<proteinExistence type="predicted"/>